<dbReference type="InterPro" id="IPR020084">
    <property type="entry name" value="NUDIX_hydrolase_CS"/>
</dbReference>
<evidence type="ECO:0000259" key="2">
    <source>
        <dbReference type="PROSITE" id="PS51462"/>
    </source>
</evidence>
<dbReference type="Pfam" id="PF00293">
    <property type="entry name" value="NUDIX"/>
    <property type="match status" value="1"/>
</dbReference>
<evidence type="ECO:0000313" key="3">
    <source>
        <dbReference type="EMBL" id="OHB01894.1"/>
    </source>
</evidence>
<dbReference type="Proteomes" id="UP000177707">
    <property type="component" value="Unassembled WGS sequence"/>
</dbReference>
<name>A0A1G2TXC9_9BACT</name>
<feature type="domain" description="Nudix hydrolase" evidence="2">
    <location>
        <begin position="41"/>
        <end position="173"/>
    </location>
</feature>
<keyword evidence="1" id="KW-0378">Hydrolase</keyword>
<dbReference type="Gene3D" id="3.90.79.10">
    <property type="entry name" value="Nucleoside Triphosphate Pyrophosphohydrolase"/>
    <property type="match status" value="1"/>
</dbReference>
<evidence type="ECO:0000256" key="1">
    <source>
        <dbReference type="ARBA" id="ARBA00022801"/>
    </source>
</evidence>
<comment type="caution">
    <text evidence="3">The sequence shown here is derived from an EMBL/GenBank/DDBJ whole genome shotgun (WGS) entry which is preliminary data.</text>
</comment>
<dbReference type="GO" id="GO:0006167">
    <property type="term" value="P:AMP biosynthetic process"/>
    <property type="evidence" value="ECO:0007669"/>
    <property type="project" value="TreeGrafter"/>
</dbReference>
<dbReference type="SUPFAM" id="SSF55811">
    <property type="entry name" value="Nudix"/>
    <property type="match status" value="1"/>
</dbReference>
<dbReference type="InterPro" id="IPR051325">
    <property type="entry name" value="Nudix_hydrolase_domain"/>
</dbReference>
<dbReference type="PROSITE" id="PS00893">
    <property type="entry name" value="NUDIX_BOX"/>
    <property type="match status" value="1"/>
</dbReference>
<protein>
    <recommendedName>
        <fullName evidence="2">Nudix hydrolase domain-containing protein</fullName>
    </recommendedName>
</protein>
<proteinExistence type="predicted"/>
<reference evidence="3 4" key="1">
    <citation type="journal article" date="2016" name="Nat. Commun.">
        <title>Thousands of microbial genomes shed light on interconnected biogeochemical processes in an aquifer system.</title>
        <authorList>
            <person name="Anantharaman K."/>
            <person name="Brown C.T."/>
            <person name="Hug L.A."/>
            <person name="Sharon I."/>
            <person name="Castelle C.J."/>
            <person name="Probst A.J."/>
            <person name="Thomas B.C."/>
            <person name="Singh A."/>
            <person name="Wilkins M.J."/>
            <person name="Karaoz U."/>
            <person name="Brodie E.L."/>
            <person name="Williams K.H."/>
            <person name="Hubbard S.S."/>
            <person name="Banfield J.F."/>
        </authorList>
    </citation>
    <scope>NUCLEOTIDE SEQUENCE [LARGE SCALE GENOMIC DNA]</scope>
</reference>
<evidence type="ECO:0000313" key="4">
    <source>
        <dbReference type="Proteomes" id="UP000177707"/>
    </source>
</evidence>
<dbReference type="PROSITE" id="PS51462">
    <property type="entry name" value="NUDIX"/>
    <property type="match status" value="1"/>
</dbReference>
<gene>
    <name evidence="3" type="ORF">A3A96_00440</name>
</gene>
<dbReference type="GO" id="GO:0006754">
    <property type="term" value="P:ATP biosynthetic process"/>
    <property type="evidence" value="ECO:0007669"/>
    <property type="project" value="TreeGrafter"/>
</dbReference>
<dbReference type="PANTHER" id="PTHR21340">
    <property type="entry name" value="DIADENOSINE 5,5-P1,P4-TETRAPHOSPHATE PYROPHOSPHOHYDROLASE MUTT"/>
    <property type="match status" value="1"/>
</dbReference>
<dbReference type="STRING" id="1802758.A3A96_00440"/>
<accession>A0A1G2TXC9</accession>
<dbReference type="GO" id="GO:0004081">
    <property type="term" value="F:bis(5'-nucleosyl)-tetraphosphatase (asymmetrical) activity"/>
    <property type="evidence" value="ECO:0007669"/>
    <property type="project" value="TreeGrafter"/>
</dbReference>
<dbReference type="InterPro" id="IPR015797">
    <property type="entry name" value="NUDIX_hydrolase-like_dom_sf"/>
</dbReference>
<dbReference type="EMBL" id="MHWB01000009">
    <property type="protein sequence ID" value="OHB01894.1"/>
    <property type="molecule type" value="Genomic_DNA"/>
</dbReference>
<sequence>MTTLYEEIKAVIDPKLCNEQISQYWLERLEKGDLTRDDGNVSHFCCYFLPYDPATQEVFIVHHKKSGLWLFPGGHIDKGEPLMRTLNREIEEELGVKDRIKEEIRPFLLTITPIENRVQSCKEHMDIWYRFSTDGSEFNVDPKEFHATRWTSIEGARELMTDPPNLEALRKTEEFFSS</sequence>
<dbReference type="AlphaFoldDB" id="A0A1G2TXC9"/>
<organism evidence="3 4">
    <name type="scientific">Candidatus Zambryskibacteria bacterium RIFCSPLOWO2_01_FULL_39_39</name>
    <dbReference type="NCBI Taxonomy" id="1802758"/>
    <lineage>
        <taxon>Bacteria</taxon>
        <taxon>Candidatus Zambryskiibacteriota</taxon>
    </lineage>
</organism>
<dbReference type="PANTHER" id="PTHR21340:SF0">
    <property type="entry name" value="BIS(5'-NUCLEOSYL)-TETRAPHOSPHATASE [ASYMMETRICAL]"/>
    <property type="match status" value="1"/>
</dbReference>
<dbReference type="InterPro" id="IPR000086">
    <property type="entry name" value="NUDIX_hydrolase_dom"/>
</dbReference>